<dbReference type="SUPFAM" id="SSF47781">
    <property type="entry name" value="RuvA domain 2-like"/>
    <property type="match status" value="1"/>
</dbReference>
<dbReference type="InterPro" id="IPR046778">
    <property type="entry name" value="UPF0758_N"/>
</dbReference>
<organism evidence="2">
    <name type="scientific">Mycobacterium avium (strain 104)</name>
    <dbReference type="NCBI Taxonomy" id="243243"/>
    <lineage>
        <taxon>Bacteria</taxon>
        <taxon>Bacillati</taxon>
        <taxon>Actinomycetota</taxon>
        <taxon>Actinomycetes</taxon>
        <taxon>Mycobacteriales</taxon>
        <taxon>Mycobacteriaceae</taxon>
        <taxon>Mycobacterium</taxon>
        <taxon>Mycobacterium avium complex (MAC)</taxon>
    </lineage>
</organism>
<accession>A0A0H2ZTK7</accession>
<dbReference type="PANTHER" id="PTHR30471:SF3">
    <property type="entry name" value="UPF0758 PROTEIN YEES-RELATED"/>
    <property type="match status" value="1"/>
</dbReference>
<dbReference type="KEGG" id="mav:MAV_5117"/>
<dbReference type="InterPro" id="IPR010994">
    <property type="entry name" value="RuvA_2-like"/>
</dbReference>
<dbReference type="Proteomes" id="UP000001574">
    <property type="component" value="Chromosome"/>
</dbReference>
<dbReference type="InterPro" id="IPR001405">
    <property type="entry name" value="UPF0758"/>
</dbReference>
<feature type="domain" description="UPF0758" evidence="1">
    <location>
        <begin position="18"/>
        <end position="95"/>
    </location>
</feature>
<reference evidence="2" key="1">
    <citation type="submission" date="2006-10" db="EMBL/GenBank/DDBJ databases">
        <authorList>
            <person name="Fleischmann R.D."/>
            <person name="Dodson R.J."/>
            <person name="Haft D.H."/>
            <person name="Merkel J.S."/>
            <person name="Nelson W.C."/>
            <person name="Fraser C.M."/>
        </authorList>
    </citation>
    <scope>NUCLEOTIDE SEQUENCE [LARGE SCALE GENOMIC DNA]</scope>
    <source>
        <strain evidence="2">104</strain>
    </source>
</reference>
<gene>
    <name evidence="2" type="ordered locus">MAV_5117</name>
</gene>
<dbReference type="HOGENOM" id="CLU_1473636_0_0_11"/>
<name>A0A0H2ZTK7_MYCA1</name>
<evidence type="ECO:0000313" key="2">
    <source>
        <dbReference type="EMBL" id="ABK65144.1"/>
    </source>
</evidence>
<dbReference type="Pfam" id="PF20582">
    <property type="entry name" value="UPF0758_N"/>
    <property type="match status" value="1"/>
</dbReference>
<evidence type="ECO:0000259" key="1">
    <source>
        <dbReference type="Pfam" id="PF20582"/>
    </source>
</evidence>
<dbReference type="Gene3D" id="1.10.150.20">
    <property type="entry name" value="5' to 3' exonuclease, C-terminal subdomain"/>
    <property type="match status" value="1"/>
</dbReference>
<dbReference type="PANTHER" id="PTHR30471">
    <property type="entry name" value="DNA REPAIR PROTEIN RADC"/>
    <property type="match status" value="1"/>
</dbReference>
<sequence>MSDVRRTVLPGGTEDMLIRSLPPCERPRERLLTCGVDALTAGELIALVLRNGTKGKSALELASELIAEYGSAQALAGARPEELAMRPGVGPAKAAALVAAFQLSRRSVRSDPSQLRSAEDVATIARGELAGARRERLIVVICDSANHVKKVVTVSEGALARSIVGHVPWSGVRAVACPRVALW</sequence>
<dbReference type="EMBL" id="CP000479">
    <property type="protein sequence ID" value="ABK65144.1"/>
    <property type="molecule type" value="Genomic_DNA"/>
</dbReference>
<protein>
    <submittedName>
        <fullName evidence="2">DNA repair protein RadC</fullName>
    </submittedName>
</protein>
<dbReference type="AlphaFoldDB" id="A0A0H2ZTK7"/>
<proteinExistence type="predicted"/>